<dbReference type="Proteomes" id="UP000835243">
    <property type="component" value="Chromosome"/>
</dbReference>
<name>A0A8D6YFV4_9XANT</name>
<reference evidence="3 4" key="1">
    <citation type="submission" date="2021-02" db="EMBL/GenBank/DDBJ databases">
        <authorList>
            <person name="Pothier F. J."/>
        </authorList>
    </citation>
    <scope>NUCLEOTIDE SEQUENCE [LARGE SCALE GENOMIC DNA]</scope>
    <source>
        <strain evidence="2 4">301</strain>
        <strain evidence="1 3">CFBP 1159</strain>
    </source>
</reference>
<dbReference type="AlphaFoldDB" id="A0A8D6YFV4"/>
<evidence type="ECO:0000313" key="2">
    <source>
        <dbReference type="EMBL" id="CAE6835259.1"/>
    </source>
</evidence>
<accession>A0A8D6YFV4</accession>
<evidence type="ECO:0000313" key="4">
    <source>
        <dbReference type="Proteomes" id="UP000835287"/>
    </source>
</evidence>
<dbReference type="EMBL" id="HG992341">
    <property type="protein sequence ID" value="CAE6830835.1"/>
    <property type="molecule type" value="Genomic_DNA"/>
</dbReference>
<keyword evidence="4" id="KW-1185">Reference proteome</keyword>
<gene>
    <name evidence="1" type="ORF">CFBP1159_36040</name>
    <name evidence="2" type="ORF">XAC301_37180</name>
</gene>
<dbReference type="Proteomes" id="UP000835287">
    <property type="component" value="Chromosome"/>
</dbReference>
<proteinExistence type="predicted"/>
<sequence length="175" mass="18810">MRVRTMVAMASVLWVLSGCRQYPASECEKYLAAADVSVRVPMDDSSNAAVPLNNQQVIAGTLAPPATLQIKRAAVQIGNSGGAAQGKIALKLCQDEHCTIGKAELAGSKDNEYLPVTLESEFSLRQGGGVVRYELARESGDDKLVVWVYPAQGKASLTINGNPENKTLNLMLYQR</sequence>
<dbReference type="EMBL" id="HG992338">
    <property type="protein sequence ID" value="CAE6835267.1"/>
    <property type="molecule type" value="Genomic_DNA"/>
</dbReference>
<evidence type="ECO:0000313" key="1">
    <source>
        <dbReference type="EMBL" id="CAE6830835.1"/>
    </source>
</evidence>
<evidence type="ECO:0000313" key="3">
    <source>
        <dbReference type="Proteomes" id="UP000835243"/>
    </source>
</evidence>
<dbReference type="EMBL" id="HG992341">
    <property type="protein sequence ID" value="CAE6830819.1"/>
    <property type="molecule type" value="Genomic_DNA"/>
</dbReference>
<dbReference type="PROSITE" id="PS51257">
    <property type="entry name" value="PROKAR_LIPOPROTEIN"/>
    <property type="match status" value="1"/>
</dbReference>
<dbReference type="RefSeq" id="WP_146091488.1">
    <property type="nucleotide sequence ID" value="NZ_CP062164.1"/>
</dbReference>
<dbReference type="EMBL" id="HG992338">
    <property type="protein sequence ID" value="CAE6835259.1"/>
    <property type="molecule type" value="Genomic_DNA"/>
</dbReference>
<protein>
    <submittedName>
        <fullName evidence="1">Uncharacterized protein</fullName>
    </submittedName>
</protein>
<organism evidence="1 3">
    <name type="scientific">Xanthomonas arboricola pv. corylina</name>
    <dbReference type="NCBI Taxonomy" id="487821"/>
    <lineage>
        <taxon>Bacteria</taxon>
        <taxon>Pseudomonadati</taxon>
        <taxon>Pseudomonadota</taxon>
        <taxon>Gammaproteobacteria</taxon>
        <taxon>Lysobacterales</taxon>
        <taxon>Lysobacteraceae</taxon>
        <taxon>Xanthomonas</taxon>
    </lineage>
</organism>